<accession>A0A9W8C9E3</accession>
<keyword evidence="1" id="KW-0245">EGF-like domain</keyword>
<dbReference type="SMART" id="SM00180">
    <property type="entry name" value="EGF_Lam"/>
    <property type="match status" value="3"/>
</dbReference>
<dbReference type="GO" id="GO:0016020">
    <property type="term" value="C:membrane"/>
    <property type="evidence" value="ECO:0007669"/>
    <property type="project" value="TreeGrafter"/>
</dbReference>
<dbReference type="SMART" id="SM00181">
    <property type="entry name" value="EGF"/>
    <property type="match status" value="3"/>
</dbReference>
<dbReference type="Proteomes" id="UP001059041">
    <property type="component" value="Linkage Group LG4"/>
</dbReference>
<dbReference type="Gene3D" id="2.170.300.10">
    <property type="entry name" value="Tie2 ligand-binding domain superfamily"/>
    <property type="match status" value="1"/>
</dbReference>
<dbReference type="InterPro" id="IPR002049">
    <property type="entry name" value="LE_dom"/>
</dbReference>
<dbReference type="AlphaFoldDB" id="A0A9W8C9E3"/>
<name>A0A9W8C9E3_TRIRA</name>
<dbReference type="PROSITE" id="PS00022">
    <property type="entry name" value="EGF_1"/>
    <property type="match status" value="2"/>
</dbReference>
<sequence>MREWVLCRSIPGTQETAAGAARCTAITPLIGSLNHFVSCQSESGMRQEDTGDGSAGMQAPPLLILGDDCSQTCPPGLYGTNCTSACHCHNLASCSPIDGSCICKEGWQGVDCSILCSSGTWGLGCNQACLCANGAACDPIDSSCTCTSGWRGERCQQPCPDGTYGLECRERCDCNHADGCDPVSGFCRCLPGWTGECQAGDIITLICCLAGRAYPLGDISEDLVPQVKNQVFEFLIRLHSVEAAQEEEVYPFIRTLLHFDTQEFLNVLALTFEDFKNDKKALEYQQRIVDILLKVMLDNSDFTPSQVGCLFTFLARQLAKPDNTLFVNRKLFDQVLEFLCSPDYDSRHTERQQVLLELMQIGGVVQFEEGHLLDLAEKAELSRRYIRRKATGRSLVFRAFPTNEPGSQRLEPLGHRVPELRFFNLSGYWELPH</sequence>
<keyword evidence="4" id="KW-1015">Disulfide bond</keyword>
<keyword evidence="2" id="KW-0732">Signal</keyword>
<dbReference type="PANTHER" id="PTHR24052:SF8">
    <property type="entry name" value="NIMROD A, ISOFORM E"/>
    <property type="match status" value="1"/>
</dbReference>
<dbReference type="InterPro" id="IPR000742">
    <property type="entry name" value="EGF"/>
</dbReference>
<reference evidence="6" key="1">
    <citation type="submission" date="2021-02" db="EMBL/GenBank/DDBJ databases">
        <title>Comparative genomics reveals that relaxation of natural selection precedes convergent phenotypic evolution of cavefish.</title>
        <authorList>
            <person name="Peng Z."/>
        </authorList>
    </citation>
    <scope>NUCLEOTIDE SEQUENCE</scope>
    <source>
        <tissue evidence="6">Muscle</tissue>
    </source>
</reference>
<evidence type="ECO:0000313" key="7">
    <source>
        <dbReference type="Proteomes" id="UP001059041"/>
    </source>
</evidence>
<protein>
    <submittedName>
        <fullName evidence="6">Vacuolar protein sorting-associated protein 8-like protein</fullName>
    </submittedName>
</protein>
<dbReference type="PANTHER" id="PTHR24052">
    <property type="entry name" value="DELTA-RELATED"/>
    <property type="match status" value="1"/>
</dbReference>
<dbReference type="FunFam" id="2.170.300.10:FF:000041">
    <property type="entry name" value="Tyrosine protein kinase receptor tie-1, putative"/>
    <property type="match status" value="1"/>
</dbReference>
<evidence type="ECO:0000256" key="1">
    <source>
        <dbReference type="ARBA" id="ARBA00022536"/>
    </source>
</evidence>
<evidence type="ECO:0000259" key="5">
    <source>
        <dbReference type="PROSITE" id="PS00022"/>
    </source>
</evidence>
<organism evidence="6 7">
    <name type="scientific">Triplophysa rosa</name>
    <name type="common">Cave loach</name>
    <dbReference type="NCBI Taxonomy" id="992332"/>
    <lineage>
        <taxon>Eukaryota</taxon>
        <taxon>Metazoa</taxon>
        <taxon>Chordata</taxon>
        <taxon>Craniata</taxon>
        <taxon>Vertebrata</taxon>
        <taxon>Euteleostomi</taxon>
        <taxon>Actinopterygii</taxon>
        <taxon>Neopterygii</taxon>
        <taxon>Teleostei</taxon>
        <taxon>Ostariophysi</taxon>
        <taxon>Cypriniformes</taxon>
        <taxon>Nemacheilidae</taxon>
        <taxon>Triplophysa</taxon>
    </lineage>
</organism>
<evidence type="ECO:0000256" key="2">
    <source>
        <dbReference type="ARBA" id="ARBA00022729"/>
    </source>
</evidence>
<comment type="caution">
    <text evidence="6">The sequence shown here is derived from an EMBL/GenBank/DDBJ whole genome shotgun (WGS) entry which is preliminary data.</text>
</comment>
<dbReference type="InterPro" id="IPR052485">
    <property type="entry name" value="MEGF_diff_regulators"/>
</dbReference>
<evidence type="ECO:0000313" key="6">
    <source>
        <dbReference type="EMBL" id="KAI7811512.1"/>
    </source>
</evidence>
<feature type="domain" description="EGF-like" evidence="5">
    <location>
        <begin position="101"/>
        <end position="112"/>
    </location>
</feature>
<dbReference type="Pfam" id="PF12816">
    <property type="entry name" value="TPR_Vps8"/>
    <property type="match status" value="1"/>
</dbReference>
<dbReference type="PRINTS" id="PR00011">
    <property type="entry name" value="EGFLAMININ"/>
</dbReference>
<gene>
    <name evidence="6" type="ORF">IRJ41_022086</name>
</gene>
<evidence type="ECO:0000256" key="3">
    <source>
        <dbReference type="ARBA" id="ARBA00022737"/>
    </source>
</evidence>
<feature type="domain" description="EGF-like" evidence="5">
    <location>
        <begin position="144"/>
        <end position="155"/>
    </location>
</feature>
<proteinExistence type="predicted"/>
<dbReference type="EMBL" id="JAFHDT010000004">
    <property type="protein sequence ID" value="KAI7811512.1"/>
    <property type="molecule type" value="Genomic_DNA"/>
</dbReference>
<dbReference type="InterPro" id="IPR025941">
    <property type="entry name" value="Vps8_central_dom"/>
</dbReference>
<keyword evidence="7" id="KW-1185">Reference proteome</keyword>
<keyword evidence="3" id="KW-0677">Repeat</keyword>
<dbReference type="Pfam" id="PF00053">
    <property type="entry name" value="EGF_laminin"/>
    <property type="match status" value="1"/>
</dbReference>
<evidence type="ECO:0000256" key="4">
    <source>
        <dbReference type="ARBA" id="ARBA00023157"/>
    </source>
</evidence>